<accession>T1JZP3</accession>
<dbReference type="Proteomes" id="UP000015104">
    <property type="component" value="Unassembled WGS sequence"/>
</dbReference>
<organism evidence="1 2">
    <name type="scientific">Tetranychus urticae</name>
    <name type="common">Two-spotted spider mite</name>
    <dbReference type="NCBI Taxonomy" id="32264"/>
    <lineage>
        <taxon>Eukaryota</taxon>
        <taxon>Metazoa</taxon>
        <taxon>Ecdysozoa</taxon>
        <taxon>Arthropoda</taxon>
        <taxon>Chelicerata</taxon>
        <taxon>Arachnida</taxon>
        <taxon>Acari</taxon>
        <taxon>Acariformes</taxon>
        <taxon>Trombidiformes</taxon>
        <taxon>Prostigmata</taxon>
        <taxon>Eleutherengona</taxon>
        <taxon>Raphignathae</taxon>
        <taxon>Tetranychoidea</taxon>
        <taxon>Tetranychidae</taxon>
        <taxon>Tetranychus</taxon>
    </lineage>
</organism>
<dbReference type="EnsemblMetazoa" id="tetur03g04710.1">
    <property type="protein sequence ID" value="tetur03g04710.1"/>
    <property type="gene ID" value="tetur03g04710"/>
</dbReference>
<reference evidence="1" key="2">
    <citation type="submission" date="2015-06" db="UniProtKB">
        <authorList>
            <consortium name="EnsemblMetazoa"/>
        </authorList>
    </citation>
    <scope>IDENTIFICATION</scope>
</reference>
<proteinExistence type="predicted"/>
<protein>
    <submittedName>
        <fullName evidence="1">Uncharacterized protein</fullName>
    </submittedName>
</protein>
<dbReference type="EMBL" id="CAEY01001125">
    <property type="status" value="NOT_ANNOTATED_CDS"/>
    <property type="molecule type" value="Genomic_DNA"/>
</dbReference>
<sequence>MGRISAIDGRVFDDNKYAISSNRAAVEGLKNLHSNYFECESKQEILQNIAEFMNKQSLFLNLIANKQIDCEEFGQIVNRVKEKVGILNEALMVPILNCELERTPFSCSQNSSEAYVTRLHDADASAASVSCNFHQDVRQSVQIQNSQIYPPGELIDFPSSEELDTEVLSRDTREIPDEYPLKRGIIVRLSSRPGGTYCCQSLDFGYKLAKGIQFLFKVPPELVGKPPTVFNCKMMGIKPVSGFTFTDVFTENACSVMRRLAKITNYKVYIRRYFKVPDKYDTIFCHVVCLLCRTRLDWSEKLISSKVAIEFKDSNQCFRPREDYCYLHHVLNGCIQSECYKNHSCQFCPDNANSNRLKECEAYIEAEKQLLME</sequence>
<evidence type="ECO:0000313" key="2">
    <source>
        <dbReference type="Proteomes" id="UP000015104"/>
    </source>
</evidence>
<dbReference type="AlphaFoldDB" id="T1JZP3"/>
<keyword evidence="2" id="KW-1185">Reference proteome</keyword>
<dbReference type="HOGENOM" id="CLU_742541_0_0_1"/>
<reference evidence="2" key="1">
    <citation type="submission" date="2011-08" db="EMBL/GenBank/DDBJ databases">
        <authorList>
            <person name="Rombauts S."/>
        </authorList>
    </citation>
    <scope>NUCLEOTIDE SEQUENCE</scope>
    <source>
        <strain evidence="2">London</strain>
    </source>
</reference>
<evidence type="ECO:0000313" key="1">
    <source>
        <dbReference type="EnsemblMetazoa" id="tetur03g04710.1"/>
    </source>
</evidence>
<name>T1JZP3_TETUR</name>